<accession>A0A1H6FMB5</accession>
<dbReference type="Proteomes" id="UP000222056">
    <property type="component" value="Unassembled WGS sequence"/>
</dbReference>
<keyword evidence="1" id="KW-1133">Transmembrane helix</keyword>
<feature type="transmembrane region" description="Helical" evidence="1">
    <location>
        <begin position="31"/>
        <end position="49"/>
    </location>
</feature>
<organism evidence="2 3">
    <name type="scientific">Thermoleophilum album</name>
    <dbReference type="NCBI Taxonomy" id="29539"/>
    <lineage>
        <taxon>Bacteria</taxon>
        <taxon>Bacillati</taxon>
        <taxon>Actinomycetota</taxon>
        <taxon>Thermoleophilia</taxon>
        <taxon>Thermoleophilales</taxon>
        <taxon>Thermoleophilaceae</taxon>
        <taxon>Thermoleophilum</taxon>
    </lineage>
</organism>
<sequence length="93" mass="9945">MWIIALVGITSAVPAYDDAAGSWFGLYFRRLASAAIRTLPFLGGLLLGGRLLQMALALPEYLSQVIAGIAVFALGSLALRLVRMVLDYGPPHD</sequence>
<dbReference type="AlphaFoldDB" id="A0A1H6FMB5"/>
<proteinExistence type="predicted"/>
<keyword evidence="3" id="KW-1185">Reference proteome</keyword>
<keyword evidence="1" id="KW-0472">Membrane</keyword>
<protein>
    <submittedName>
        <fullName evidence="2">Uncharacterized protein</fullName>
    </submittedName>
</protein>
<evidence type="ECO:0000313" key="2">
    <source>
        <dbReference type="EMBL" id="SEH11340.1"/>
    </source>
</evidence>
<gene>
    <name evidence="2" type="ORF">SAMN02745716_0736</name>
</gene>
<evidence type="ECO:0000313" key="3">
    <source>
        <dbReference type="Proteomes" id="UP000222056"/>
    </source>
</evidence>
<evidence type="ECO:0000256" key="1">
    <source>
        <dbReference type="SAM" id="Phobius"/>
    </source>
</evidence>
<name>A0A1H6FMB5_THEAL</name>
<dbReference type="EMBL" id="FNWJ01000001">
    <property type="protein sequence ID" value="SEH11340.1"/>
    <property type="molecule type" value="Genomic_DNA"/>
</dbReference>
<reference evidence="3" key="1">
    <citation type="submission" date="2016-10" db="EMBL/GenBank/DDBJ databases">
        <authorList>
            <person name="Varghese N."/>
            <person name="Submissions S."/>
        </authorList>
    </citation>
    <scope>NUCLEOTIDE SEQUENCE [LARGE SCALE GENOMIC DNA]</scope>
    <source>
        <strain evidence="3">ATCC 35263</strain>
    </source>
</reference>
<keyword evidence="1" id="KW-0812">Transmembrane</keyword>
<feature type="transmembrane region" description="Helical" evidence="1">
    <location>
        <begin position="61"/>
        <end position="82"/>
    </location>
</feature>